<sequence>MPPVSGQSASCSRSCPRYTERCSVCLARGSCRGDEGLSIYETTLASVDGDARIWLGEKGGTPSESS</sequence>
<proteinExistence type="predicted"/>
<organism evidence="1 2">
    <name type="scientific">Brassica cretica</name>
    <name type="common">Mustard</name>
    <dbReference type="NCBI Taxonomy" id="69181"/>
    <lineage>
        <taxon>Eukaryota</taxon>
        <taxon>Viridiplantae</taxon>
        <taxon>Streptophyta</taxon>
        <taxon>Embryophyta</taxon>
        <taxon>Tracheophyta</taxon>
        <taxon>Spermatophyta</taxon>
        <taxon>Magnoliopsida</taxon>
        <taxon>eudicotyledons</taxon>
        <taxon>Gunneridae</taxon>
        <taxon>Pentapetalae</taxon>
        <taxon>rosids</taxon>
        <taxon>malvids</taxon>
        <taxon>Brassicales</taxon>
        <taxon>Brassicaceae</taxon>
        <taxon>Brassiceae</taxon>
        <taxon>Brassica</taxon>
    </lineage>
</organism>
<dbReference type="Proteomes" id="UP000712600">
    <property type="component" value="Unassembled WGS sequence"/>
</dbReference>
<protein>
    <submittedName>
        <fullName evidence="1">Uncharacterized protein</fullName>
    </submittedName>
</protein>
<dbReference type="EMBL" id="QGKX02001521">
    <property type="protein sequence ID" value="KAF3508943.1"/>
    <property type="molecule type" value="Genomic_DNA"/>
</dbReference>
<evidence type="ECO:0000313" key="2">
    <source>
        <dbReference type="Proteomes" id="UP000712600"/>
    </source>
</evidence>
<dbReference type="AlphaFoldDB" id="A0A8S9P7L7"/>
<reference evidence="1" key="1">
    <citation type="submission" date="2019-12" db="EMBL/GenBank/DDBJ databases">
        <title>Genome sequencing and annotation of Brassica cretica.</title>
        <authorList>
            <person name="Studholme D.J."/>
            <person name="Sarris P."/>
        </authorList>
    </citation>
    <scope>NUCLEOTIDE SEQUENCE</scope>
    <source>
        <strain evidence="1">PFS-109/04</strain>
        <tissue evidence="1">Leaf</tissue>
    </source>
</reference>
<evidence type="ECO:0000313" key="1">
    <source>
        <dbReference type="EMBL" id="KAF3508943.1"/>
    </source>
</evidence>
<gene>
    <name evidence="1" type="ORF">F2Q69_00007183</name>
</gene>
<accession>A0A8S9P7L7</accession>
<comment type="caution">
    <text evidence="1">The sequence shown here is derived from an EMBL/GenBank/DDBJ whole genome shotgun (WGS) entry which is preliminary data.</text>
</comment>
<name>A0A8S9P7L7_BRACR</name>